<dbReference type="Pfam" id="PF00345">
    <property type="entry name" value="PapD_N"/>
    <property type="match status" value="1"/>
</dbReference>
<evidence type="ECO:0000256" key="6">
    <source>
        <dbReference type="ARBA" id="ARBA00023186"/>
    </source>
</evidence>
<evidence type="ECO:0000313" key="12">
    <source>
        <dbReference type="Proteomes" id="UP000595858"/>
    </source>
</evidence>
<comment type="subcellular location">
    <subcellularLocation>
        <location evidence="1 8">Periplasm</location>
    </subcellularLocation>
</comment>
<dbReference type="PROSITE" id="PS00635">
    <property type="entry name" value="PILI_CHAPERONE"/>
    <property type="match status" value="1"/>
</dbReference>
<dbReference type="Gene3D" id="2.60.40.10">
    <property type="entry name" value="Immunoglobulins"/>
    <property type="match status" value="2"/>
</dbReference>
<evidence type="ECO:0000313" key="11">
    <source>
        <dbReference type="EMBL" id="BCL44410.1"/>
    </source>
</evidence>
<dbReference type="SUPFAM" id="SSF49354">
    <property type="entry name" value="PapD-like"/>
    <property type="match status" value="1"/>
</dbReference>
<evidence type="ECO:0000256" key="5">
    <source>
        <dbReference type="ARBA" id="ARBA00022764"/>
    </source>
</evidence>
<comment type="similarity">
    <text evidence="2 8">Belongs to the periplasmic pilus chaperone family.</text>
</comment>
<organism evidence="11 12">
    <name type="scientific">Enterobacter roggenkampii</name>
    <dbReference type="NCBI Taxonomy" id="1812935"/>
    <lineage>
        <taxon>Bacteria</taxon>
        <taxon>Pseudomonadati</taxon>
        <taxon>Pseudomonadota</taxon>
        <taxon>Gammaproteobacteria</taxon>
        <taxon>Enterobacterales</taxon>
        <taxon>Enterobacteriaceae</taxon>
        <taxon>Enterobacter</taxon>
        <taxon>Enterobacter cloacae complex</taxon>
    </lineage>
</organism>
<evidence type="ECO:0000256" key="1">
    <source>
        <dbReference type="ARBA" id="ARBA00004418"/>
    </source>
</evidence>
<dbReference type="PRINTS" id="PR00969">
    <property type="entry name" value="CHAPERONPILI"/>
</dbReference>
<keyword evidence="4" id="KW-0732">Signal</keyword>
<dbReference type="InterPro" id="IPR018046">
    <property type="entry name" value="Pili_assmbl_chaperone_CS"/>
</dbReference>
<feature type="domain" description="Pili assembly chaperone C-terminal" evidence="10">
    <location>
        <begin position="190"/>
        <end position="252"/>
    </location>
</feature>
<reference evidence="11" key="1">
    <citation type="journal article" date="2020" name="J Glob Antimicrob Resist">
        <title>Genomic characterization of clinical Enterobacter roggenkampii co-harboring blaIMP-1- and blaGES-5-encoding IncP6 and mcr-9-encoding IncHI2 plasmids isolated in Japan.</title>
        <authorList>
            <person name="Umeda K."/>
            <person name="Nakamura H."/>
            <person name="Fukuda A."/>
            <person name="Matsumoto Y."/>
            <person name="Motooka D."/>
            <person name="Nakamura S."/>
            <person name="Yasui Y."/>
            <person name="Yoshida H."/>
            <person name="Kawahara R."/>
        </authorList>
    </citation>
    <scope>NUCLEOTIDE SEQUENCE</scope>
    <source>
        <strain evidence="11">OIPH-N260</strain>
    </source>
</reference>
<dbReference type="GO" id="GO:0030288">
    <property type="term" value="C:outer membrane-bounded periplasmic space"/>
    <property type="evidence" value="ECO:0007669"/>
    <property type="project" value="InterPro"/>
</dbReference>
<dbReference type="InterPro" id="IPR016148">
    <property type="entry name" value="Pili_assmbl_chaperone_C"/>
</dbReference>
<evidence type="ECO:0000256" key="4">
    <source>
        <dbReference type="ARBA" id="ARBA00022729"/>
    </source>
</evidence>
<dbReference type="EMBL" id="AP023447">
    <property type="protein sequence ID" value="BCL44410.1"/>
    <property type="molecule type" value="Genomic_DNA"/>
</dbReference>
<gene>
    <name evidence="11" type="ORF">OIPHN260_39120</name>
</gene>
<dbReference type="PANTHER" id="PTHR30251:SF2">
    <property type="entry name" value="FIMBRIAL CHAPERONE YADV-RELATED"/>
    <property type="match status" value="1"/>
</dbReference>
<dbReference type="InterPro" id="IPR036316">
    <property type="entry name" value="Pili_assmbl_chap_C_dom_sf"/>
</dbReference>
<name>A0AAU9C2R1_9ENTR</name>
<keyword evidence="3" id="KW-1029">Fimbrium biogenesis</keyword>
<dbReference type="InterPro" id="IPR001829">
    <property type="entry name" value="Pili_assmbl_chaperone_bac"/>
</dbReference>
<sequence>MIPLLSLPHLGTLSLMVSNILKVMLMVTLTWFPCANATIQILTTRVAFNANESEQTVRVNNLSKNPELVQVWLSSTDKTDGTEKENLPFFINPPAARVNGQKGKVFRIFQTEEAAGKYPKDRETLLWLNVLDIPPELPEEADRNQIKMAFRTMIKFFYRPAGLKGNPMQAGDDLKWELRKVAKGYDVVGTNNSPFHVSMTSVWLTNADNKDIEIPGDMIVPYGTLVYHFPQVSAVSGRGIFKYNYITDLGAYIKRTYNF</sequence>
<dbReference type="GO" id="GO:0071555">
    <property type="term" value="P:cell wall organization"/>
    <property type="evidence" value="ECO:0007669"/>
    <property type="project" value="InterPro"/>
</dbReference>
<dbReference type="InterPro" id="IPR016147">
    <property type="entry name" value="Pili_assmbl_chaperone_N"/>
</dbReference>
<proteinExistence type="inferred from homology"/>
<protein>
    <submittedName>
        <fullName evidence="11">Fimbrial chaperone</fullName>
    </submittedName>
</protein>
<evidence type="ECO:0000259" key="9">
    <source>
        <dbReference type="Pfam" id="PF00345"/>
    </source>
</evidence>
<dbReference type="InterPro" id="IPR008962">
    <property type="entry name" value="PapD-like_sf"/>
</dbReference>
<keyword evidence="7" id="KW-0393">Immunoglobulin domain</keyword>
<dbReference type="SUPFAM" id="SSF49584">
    <property type="entry name" value="Periplasmic chaperone C-domain"/>
    <property type="match status" value="1"/>
</dbReference>
<evidence type="ECO:0000256" key="8">
    <source>
        <dbReference type="RuleBase" id="RU003918"/>
    </source>
</evidence>
<evidence type="ECO:0000256" key="3">
    <source>
        <dbReference type="ARBA" id="ARBA00022558"/>
    </source>
</evidence>
<evidence type="ECO:0000256" key="7">
    <source>
        <dbReference type="ARBA" id="ARBA00023319"/>
    </source>
</evidence>
<keyword evidence="5" id="KW-0574">Periplasm</keyword>
<dbReference type="AlphaFoldDB" id="A0AAU9C2R1"/>
<feature type="domain" description="Pili assembly chaperone N-terminal" evidence="9">
    <location>
        <begin position="39"/>
        <end position="163"/>
    </location>
</feature>
<dbReference type="RefSeq" id="WP_223861877.1">
    <property type="nucleotide sequence ID" value="NZ_CP045064.2"/>
</dbReference>
<keyword evidence="6 8" id="KW-0143">Chaperone</keyword>
<accession>A0AAU9C2R1</accession>
<dbReference type="Pfam" id="PF02753">
    <property type="entry name" value="PapD_C"/>
    <property type="match status" value="1"/>
</dbReference>
<dbReference type="InterPro" id="IPR050643">
    <property type="entry name" value="Periplasmic_pilus_chap"/>
</dbReference>
<evidence type="ECO:0000259" key="10">
    <source>
        <dbReference type="Pfam" id="PF02753"/>
    </source>
</evidence>
<dbReference type="Proteomes" id="UP000595858">
    <property type="component" value="Chromosome"/>
</dbReference>
<dbReference type="PANTHER" id="PTHR30251">
    <property type="entry name" value="PILUS ASSEMBLY CHAPERONE"/>
    <property type="match status" value="1"/>
</dbReference>
<dbReference type="InterPro" id="IPR013783">
    <property type="entry name" value="Ig-like_fold"/>
</dbReference>
<evidence type="ECO:0000256" key="2">
    <source>
        <dbReference type="ARBA" id="ARBA00007399"/>
    </source>
</evidence>